<organism evidence="2 3">
    <name type="scientific">Acinetobacter baylyi</name>
    <dbReference type="NCBI Taxonomy" id="202950"/>
    <lineage>
        <taxon>Bacteria</taxon>
        <taxon>Pseudomonadati</taxon>
        <taxon>Pseudomonadota</taxon>
        <taxon>Gammaproteobacteria</taxon>
        <taxon>Moraxellales</taxon>
        <taxon>Moraxellaceae</taxon>
        <taxon>Acinetobacter</taxon>
    </lineage>
</organism>
<feature type="transmembrane region" description="Helical" evidence="1">
    <location>
        <begin position="7"/>
        <end position="26"/>
    </location>
</feature>
<accession>A0ABU0UZI0</accession>
<keyword evidence="1" id="KW-1133">Transmembrane helix</keyword>
<protein>
    <submittedName>
        <fullName evidence="2">Uncharacterized protein</fullName>
    </submittedName>
</protein>
<keyword evidence="1" id="KW-0472">Membrane</keyword>
<evidence type="ECO:0000313" key="3">
    <source>
        <dbReference type="Proteomes" id="UP001233360"/>
    </source>
</evidence>
<reference evidence="2 3" key="1">
    <citation type="submission" date="2023-07" db="EMBL/GenBank/DDBJ databases">
        <title>Functional and genomic diversity of the sorghum phyllosphere microbiome.</title>
        <authorList>
            <person name="Shade A."/>
        </authorList>
    </citation>
    <scope>NUCLEOTIDE SEQUENCE [LARGE SCALE GENOMIC DNA]</scope>
    <source>
        <strain evidence="2 3">SORGH_AS_0887</strain>
    </source>
</reference>
<name>A0ABU0UZI0_ACIBI</name>
<feature type="transmembrane region" description="Helical" evidence="1">
    <location>
        <begin position="156"/>
        <end position="176"/>
    </location>
</feature>
<keyword evidence="1" id="KW-0812">Transmembrane</keyword>
<comment type="caution">
    <text evidence="2">The sequence shown here is derived from an EMBL/GenBank/DDBJ whole genome shotgun (WGS) entry which is preliminary data.</text>
</comment>
<sequence length="185" mass="21672">MHQTLKIVVRLILATCIFLITAALILTCITKSYEIWSAQDEYKNKQISHIRTNENHTYRLLSNNKKPHQAFYIVLQDQGYIAKFNCENYIHSLCIDKYNEVGTRIVQNATFQNIGQHSYIQNIEFLDSQTNMIGSFNWSQKEIDALYAEDMKGLKFIVVGISIFALIAIYCSFRIIRNFRRFLEK</sequence>
<evidence type="ECO:0000313" key="2">
    <source>
        <dbReference type="EMBL" id="MDQ1209980.1"/>
    </source>
</evidence>
<dbReference type="RefSeq" id="WP_307004504.1">
    <property type="nucleotide sequence ID" value="NZ_JAUTBK010000002.1"/>
</dbReference>
<proteinExistence type="predicted"/>
<gene>
    <name evidence="2" type="ORF">QE380_002903</name>
</gene>
<dbReference type="EMBL" id="JAUTBK010000002">
    <property type="protein sequence ID" value="MDQ1209980.1"/>
    <property type="molecule type" value="Genomic_DNA"/>
</dbReference>
<keyword evidence="3" id="KW-1185">Reference proteome</keyword>
<evidence type="ECO:0000256" key="1">
    <source>
        <dbReference type="SAM" id="Phobius"/>
    </source>
</evidence>
<dbReference type="Proteomes" id="UP001233360">
    <property type="component" value="Unassembled WGS sequence"/>
</dbReference>